<dbReference type="EMBL" id="DTOZ01000021">
    <property type="protein sequence ID" value="HGE77479.1"/>
    <property type="molecule type" value="Genomic_DNA"/>
</dbReference>
<dbReference type="SUPFAM" id="SSF48452">
    <property type="entry name" value="TPR-like"/>
    <property type="match status" value="1"/>
</dbReference>
<protein>
    <recommendedName>
        <fullName evidence="2">Tetratricopeptide repeat protein</fullName>
    </recommendedName>
</protein>
<accession>A0A7V3RG16</accession>
<reference evidence="1" key="1">
    <citation type="journal article" date="2020" name="mSystems">
        <title>Genome- and Community-Level Interaction Insights into Carbon Utilization and Element Cycling Functions of Hydrothermarchaeota in Hydrothermal Sediment.</title>
        <authorList>
            <person name="Zhou Z."/>
            <person name="Liu Y."/>
            <person name="Xu W."/>
            <person name="Pan J."/>
            <person name="Luo Z.H."/>
            <person name="Li M."/>
        </authorList>
    </citation>
    <scope>NUCLEOTIDE SEQUENCE [LARGE SCALE GENOMIC DNA]</scope>
    <source>
        <strain evidence="1">SpSt-961</strain>
    </source>
</reference>
<evidence type="ECO:0008006" key="2">
    <source>
        <dbReference type="Google" id="ProtNLM"/>
    </source>
</evidence>
<sequence>MPSHLLTISRSNGENHLINNGIYFTTDYQEFQHTLARAKALQRAGEWEFAKKEFLQAFKLLRGEPFKKNFDDWSVNMRFRILTELETEAINFAKGCLEHNDKRDARKILEKVLKIIPDSEEIKKMMQHTR</sequence>
<dbReference type="InterPro" id="IPR011990">
    <property type="entry name" value="TPR-like_helical_dom_sf"/>
</dbReference>
<evidence type="ECO:0000313" key="1">
    <source>
        <dbReference type="EMBL" id="HGE77479.1"/>
    </source>
</evidence>
<name>A0A7V3RG16_UNCW3</name>
<dbReference type="Gene3D" id="1.25.40.10">
    <property type="entry name" value="Tetratricopeptide repeat domain"/>
    <property type="match status" value="1"/>
</dbReference>
<comment type="caution">
    <text evidence="1">The sequence shown here is derived from an EMBL/GenBank/DDBJ whole genome shotgun (WGS) entry which is preliminary data.</text>
</comment>
<gene>
    <name evidence="1" type="ORF">ENX68_00560</name>
</gene>
<proteinExistence type="predicted"/>
<dbReference type="AlphaFoldDB" id="A0A7V3RG16"/>
<organism evidence="1">
    <name type="scientific">candidate division WOR-3 bacterium</name>
    <dbReference type="NCBI Taxonomy" id="2052148"/>
    <lineage>
        <taxon>Bacteria</taxon>
        <taxon>Bacteria division WOR-3</taxon>
    </lineage>
</organism>